<dbReference type="EMBL" id="REFC01000018">
    <property type="protein sequence ID" value="RMA56294.1"/>
    <property type="molecule type" value="Genomic_DNA"/>
</dbReference>
<comment type="caution">
    <text evidence="2">The sequence shown here is derived from an EMBL/GenBank/DDBJ whole genome shotgun (WGS) entry which is preliminary data.</text>
</comment>
<dbReference type="OrthoDB" id="1419899at2"/>
<dbReference type="RefSeq" id="WP_121908928.1">
    <property type="nucleotide sequence ID" value="NZ_REFC01000018.1"/>
</dbReference>
<evidence type="ECO:0000259" key="1">
    <source>
        <dbReference type="Pfam" id="PF13648"/>
    </source>
</evidence>
<evidence type="ECO:0000313" key="2">
    <source>
        <dbReference type="EMBL" id="RMA56294.1"/>
    </source>
</evidence>
<feature type="domain" description="Lipocalin-like" evidence="1">
    <location>
        <begin position="37"/>
        <end position="124"/>
    </location>
</feature>
<proteinExistence type="predicted"/>
<evidence type="ECO:0000313" key="3">
    <source>
        <dbReference type="Proteomes" id="UP000271339"/>
    </source>
</evidence>
<dbReference type="Pfam" id="PF13648">
    <property type="entry name" value="Lipocalin_4"/>
    <property type="match status" value="1"/>
</dbReference>
<reference evidence="2 3" key="1">
    <citation type="submission" date="2018-10" db="EMBL/GenBank/DDBJ databases">
        <title>Genomic Encyclopedia of Archaeal and Bacterial Type Strains, Phase II (KMG-II): from individual species to whole genera.</title>
        <authorList>
            <person name="Goeker M."/>
        </authorList>
    </citation>
    <scope>NUCLEOTIDE SEQUENCE [LARGE SCALE GENOMIC DNA]</scope>
    <source>
        <strain evidence="2 3">DSM 23424</strain>
    </source>
</reference>
<keyword evidence="3" id="KW-1185">Reference proteome</keyword>
<dbReference type="AlphaFoldDB" id="A0A3L9Y7D4"/>
<organism evidence="2 3">
    <name type="scientific">Ulvibacter antarcticus</name>
    <dbReference type="NCBI Taxonomy" id="442714"/>
    <lineage>
        <taxon>Bacteria</taxon>
        <taxon>Pseudomonadati</taxon>
        <taxon>Bacteroidota</taxon>
        <taxon>Flavobacteriia</taxon>
        <taxon>Flavobacteriales</taxon>
        <taxon>Flavobacteriaceae</taxon>
        <taxon>Ulvibacter</taxon>
    </lineage>
</organism>
<dbReference type="InterPro" id="IPR024311">
    <property type="entry name" value="Lipocalin-like"/>
</dbReference>
<protein>
    <submittedName>
        <fullName evidence="2">Lipocalin-like protein</fullName>
    </submittedName>
</protein>
<dbReference type="Proteomes" id="UP000271339">
    <property type="component" value="Unassembled WGS sequence"/>
</dbReference>
<accession>A0A3L9Y7D4</accession>
<name>A0A3L9Y7D4_9FLAO</name>
<gene>
    <name evidence="2" type="ORF">BXY75_3415</name>
</gene>
<sequence>MKKALSKLKIILIFLIVNLVGCDSVKNKSIQNEKNLIIGTWIIEKSTYNGQGSPVTKGTNLKFTTDNQVTYTLSKFGQNFEDISAIGLWELNNGIVTIDYGNEELYGEKQVWRIIKLTDKILKWEMEMQSGIQEEIYNRKK</sequence>